<dbReference type="AlphaFoldDB" id="A0A934T2N1"/>
<comment type="caution">
    <text evidence="1">The sequence shown here is derived from an EMBL/GenBank/DDBJ whole genome shotgun (WGS) entry which is preliminary data.</text>
</comment>
<sequence>MAEIRIHQPHALTLDRARAAAQAMAERMASEFGASYAWEGDMLRFRQTGAQGTLALLDGEARLELELGGMMSAFASMIEEKLSRKMREIFTA</sequence>
<dbReference type="Pfam" id="PF09650">
    <property type="entry name" value="PHA_gran_rgn"/>
    <property type="match status" value="1"/>
</dbReference>
<gene>
    <name evidence="1" type="ORF">JJB74_20240</name>
</gene>
<dbReference type="EMBL" id="JAEPBG010000009">
    <property type="protein sequence ID" value="MBK4736958.1"/>
    <property type="molecule type" value="Genomic_DNA"/>
</dbReference>
<keyword evidence="2" id="KW-1185">Reference proteome</keyword>
<reference evidence="1" key="1">
    <citation type="submission" date="2021-01" db="EMBL/GenBank/DDBJ databases">
        <title>Genome sequence of strain Noviherbaspirillum sp. DKR-6.</title>
        <authorList>
            <person name="Chaudhary D.K."/>
        </authorList>
    </citation>
    <scope>NUCLEOTIDE SEQUENCE</scope>
    <source>
        <strain evidence="1">DKR-6</strain>
    </source>
</reference>
<dbReference type="Proteomes" id="UP000622890">
    <property type="component" value="Unassembled WGS sequence"/>
</dbReference>
<evidence type="ECO:0000313" key="2">
    <source>
        <dbReference type="Proteomes" id="UP000622890"/>
    </source>
</evidence>
<organism evidence="1 2">
    <name type="scientific">Noviherbaspirillum pedocola</name>
    <dbReference type="NCBI Taxonomy" id="2801341"/>
    <lineage>
        <taxon>Bacteria</taxon>
        <taxon>Pseudomonadati</taxon>
        <taxon>Pseudomonadota</taxon>
        <taxon>Betaproteobacteria</taxon>
        <taxon>Burkholderiales</taxon>
        <taxon>Oxalobacteraceae</taxon>
        <taxon>Noviherbaspirillum</taxon>
    </lineage>
</organism>
<accession>A0A934T2N1</accession>
<protein>
    <submittedName>
        <fullName evidence="1">Polyhydroxyalkanoic acid system family protein</fullName>
    </submittedName>
</protein>
<name>A0A934T2N1_9BURK</name>
<proteinExistence type="predicted"/>
<evidence type="ECO:0000313" key="1">
    <source>
        <dbReference type="EMBL" id="MBK4736958.1"/>
    </source>
</evidence>
<dbReference type="InterPro" id="IPR013433">
    <property type="entry name" value="PHA_gran_rgn"/>
</dbReference>
<dbReference type="NCBIfam" id="TIGR02610">
    <property type="entry name" value="PHA_gran_rgn"/>
    <property type="match status" value="1"/>
</dbReference>
<dbReference type="RefSeq" id="WP_200594884.1">
    <property type="nucleotide sequence ID" value="NZ_JAEPBG010000009.1"/>
</dbReference>